<sequence length="133" mass="15604">MCWNSRSQLWDFSCCRTLLKRRWILCYYSGWLLCGIHNMHSIGICLVAVSWAQTEKAAGRATGVMEMQKNQLMKMKYHKRLAKIAIALSYNKYTKEQVYTLKMVNLYMPNDFTKAKVKLSTVRINYKVCPSYP</sequence>
<name>A0A2D4FAQ2_MICCO</name>
<reference evidence="1" key="1">
    <citation type="submission" date="2017-07" db="EMBL/GenBank/DDBJ databases">
        <authorList>
            <person name="Mikheyev A."/>
            <person name="Grau M."/>
        </authorList>
    </citation>
    <scope>NUCLEOTIDE SEQUENCE</scope>
    <source>
        <tissue evidence="1">Venom_gland</tissue>
    </source>
</reference>
<organism evidence="1">
    <name type="scientific">Micrurus corallinus</name>
    <name type="common">Brazilian coral snake</name>
    <dbReference type="NCBI Taxonomy" id="54390"/>
    <lineage>
        <taxon>Eukaryota</taxon>
        <taxon>Metazoa</taxon>
        <taxon>Chordata</taxon>
        <taxon>Craniata</taxon>
        <taxon>Vertebrata</taxon>
        <taxon>Euteleostomi</taxon>
        <taxon>Lepidosauria</taxon>
        <taxon>Squamata</taxon>
        <taxon>Bifurcata</taxon>
        <taxon>Unidentata</taxon>
        <taxon>Episquamata</taxon>
        <taxon>Toxicofera</taxon>
        <taxon>Serpentes</taxon>
        <taxon>Colubroidea</taxon>
        <taxon>Elapidae</taxon>
        <taxon>Elapinae</taxon>
        <taxon>Micrurus</taxon>
    </lineage>
</organism>
<protein>
    <submittedName>
        <fullName evidence="1">Uncharacterized protein</fullName>
    </submittedName>
</protein>
<proteinExistence type="predicted"/>
<reference evidence="1" key="2">
    <citation type="submission" date="2017-11" db="EMBL/GenBank/DDBJ databases">
        <title>Coralsnake Venomics: Analyses of Venom Gland Transcriptomes and Proteomes of Six Brazilian Taxa.</title>
        <authorList>
            <person name="Aird S.D."/>
            <person name="Jorge da Silva N."/>
            <person name="Qiu L."/>
            <person name="Villar-Briones A."/>
            <person name="Aparecida-Saddi V."/>
            <person name="Campos-Telles M.P."/>
            <person name="Grau M."/>
            <person name="Mikheyev A.S."/>
        </authorList>
    </citation>
    <scope>NUCLEOTIDE SEQUENCE</scope>
    <source>
        <tissue evidence="1">Venom_gland</tissue>
    </source>
</reference>
<dbReference type="AlphaFoldDB" id="A0A2D4FAQ2"/>
<evidence type="ECO:0000313" key="1">
    <source>
        <dbReference type="EMBL" id="LAA44569.1"/>
    </source>
</evidence>
<accession>A0A2D4FAQ2</accession>
<dbReference type="EMBL" id="IACJ01068206">
    <property type="protein sequence ID" value="LAA44569.1"/>
    <property type="molecule type" value="Transcribed_RNA"/>
</dbReference>